<sequence>MCILFIAVNQHPKYPLIIAANRDEFHQRPTQSSRFWPECENLLAGRDVKAGGTWMGVTRNGRIAALTNIRDPKRQNDQAKSRGELTVNYLLGNSGYSDFAQQLQNTADDYNGYNLLYGDIKRGQLQVFNNHSLQLQTLKNGYYGLSNASLNTPWPKIERGKLALADYCETHKELNIEALFALLGDQTKAEDHLLPDTGVPSEWEKQLSSIFIQGEQYGTRTSTLLIVDQHSHVNWYERNFNASAIVENEAAYEFSLES</sequence>
<dbReference type="InterPro" id="IPR008551">
    <property type="entry name" value="TANGO2"/>
</dbReference>
<accession>A0ABT7SX38</accession>
<dbReference type="PANTHER" id="PTHR17985:SF8">
    <property type="entry name" value="TRANSPORT AND GOLGI ORGANIZATION PROTEIN 2 HOMOLOG"/>
    <property type="match status" value="1"/>
</dbReference>
<dbReference type="Pfam" id="PF05742">
    <property type="entry name" value="TANGO2"/>
    <property type="match status" value="1"/>
</dbReference>
<gene>
    <name evidence="1" type="ORF">QTP81_09110</name>
</gene>
<dbReference type="Proteomes" id="UP001234343">
    <property type="component" value="Unassembled WGS sequence"/>
</dbReference>
<evidence type="ECO:0000313" key="1">
    <source>
        <dbReference type="EMBL" id="MDM7860755.1"/>
    </source>
</evidence>
<keyword evidence="2" id="KW-1185">Reference proteome</keyword>
<proteinExistence type="predicted"/>
<name>A0ABT7SX38_9ALTE</name>
<evidence type="ECO:0000313" key="2">
    <source>
        <dbReference type="Proteomes" id="UP001234343"/>
    </source>
</evidence>
<protein>
    <submittedName>
        <fullName evidence="1">NRDE family protein</fullName>
    </submittedName>
</protein>
<comment type="caution">
    <text evidence="1">The sequence shown here is derived from an EMBL/GenBank/DDBJ whole genome shotgun (WGS) entry which is preliminary data.</text>
</comment>
<reference evidence="1 2" key="1">
    <citation type="submission" date="2023-06" db="EMBL/GenBank/DDBJ databases">
        <title>Alteromonas sp. ASW11-36 isolated from intertidal sand.</title>
        <authorList>
            <person name="Li Y."/>
        </authorList>
    </citation>
    <scope>NUCLEOTIDE SEQUENCE [LARGE SCALE GENOMIC DNA]</scope>
    <source>
        <strain evidence="1 2">ASW11-36</strain>
    </source>
</reference>
<dbReference type="RefSeq" id="WP_289365042.1">
    <property type="nucleotide sequence ID" value="NZ_JAUCBP010000007.1"/>
</dbReference>
<dbReference type="EMBL" id="JAUCBP010000007">
    <property type="protein sequence ID" value="MDM7860755.1"/>
    <property type="molecule type" value="Genomic_DNA"/>
</dbReference>
<dbReference type="PANTHER" id="PTHR17985">
    <property type="entry name" value="SER/THR-RICH PROTEIN T10 IN DGCR REGION"/>
    <property type="match status" value="1"/>
</dbReference>
<organism evidence="1 2">
    <name type="scientific">Alteromonas arenosi</name>
    <dbReference type="NCBI Taxonomy" id="3055817"/>
    <lineage>
        <taxon>Bacteria</taxon>
        <taxon>Pseudomonadati</taxon>
        <taxon>Pseudomonadota</taxon>
        <taxon>Gammaproteobacteria</taxon>
        <taxon>Alteromonadales</taxon>
        <taxon>Alteromonadaceae</taxon>
        <taxon>Alteromonas/Salinimonas group</taxon>
        <taxon>Alteromonas</taxon>
    </lineage>
</organism>